<comment type="caution">
    <text evidence="1">The sequence shown here is derived from an EMBL/GenBank/DDBJ whole genome shotgun (WGS) entry which is preliminary data.</text>
</comment>
<keyword evidence="2" id="KW-1185">Reference proteome</keyword>
<organism evidence="1 2">
    <name type="scientific">Phytophthora boehmeriae</name>
    <dbReference type="NCBI Taxonomy" id="109152"/>
    <lineage>
        <taxon>Eukaryota</taxon>
        <taxon>Sar</taxon>
        <taxon>Stramenopiles</taxon>
        <taxon>Oomycota</taxon>
        <taxon>Peronosporomycetes</taxon>
        <taxon>Peronosporales</taxon>
        <taxon>Peronosporaceae</taxon>
        <taxon>Phytophthora</taxon>
    </lineage>
</organism>
<name>A0A8T1WRI8_9STRA</name>
<dbReference type="EMBL" id="JAGDFL010000173">
    <property type="protein sequence ID" value="KAG7396065.1"/>
    <property type="molecule type" value="Genomic_DNA"/>
</dbReference>
<reference evidence="1" key="1">
    <citation type="submission" date="2021-02" db="EMBL/GenBank/DDBJ databases">
        <authorList>
            <person name="Palmer J.M."/>
        </authorList>
    </citation>
    <scope>NUCLEOTIDE SEQUENCE</scope>
    <source>
        <strain evidence="1">SCRP23</strain>
    </source>
</reference>
<evidence type="ECO:0000313" key="1">
    <source>
        <dbReference type="EMBL" id="KAG7396065.1"/>
    </source>
</evidence>
<accession>A0A8T1WRI8</accession>
<dbReference type="OrthoDB" id="1053178at2759"/>
<protein>
    <submittedName>
        <fullName evidence="1">Centrosomal protein of 41 kDa</fullName>
    </submittedName>
</protein>
<dbReference type="AlphaFoldDB" id="A0A8T1WRI8"/>
<proteinExistence type="predicted"/>
<dbReference type="Proteomes" id="UP000693981">
    <property type="component" value="Unassembled WGS sequence"/>
</dbReference>
<evidence type="ECO:0000313" key="2">
    <source>
        <dbReference type="Proteomes" id="UP000693981"/>
    </source>
</evidence>
<gene>
    <name evidence="1" type="primary">CEP41_2</name>
    <name evidence="1" type="ORF">PHYBOEH_002811</name>
</gene>
<sequence length="238" mass="26967">MTGGLLPAGLQATDFPQNLYDIELCVSNLRELPDNLDTKWLPNSVILLEYGLLTTIPAALIRLEPNYLFVTGNPIEELPPEIFSTPEMYALSISNTKIRELPRNVTLWSPMLHRVFILDTDISSFWFWVDEVIEQNNEVPTWVAGRSIYCNDLEKILNGTANAFQVPLSPEYSAILMDPSEANWPRIFRAVDCDIAVDPLFYPLSFEDSINAISTPPEFVKIVPRTRLVTDVMYPTSN</sequence>